<feature type="compositionally biased region" description="Acidic residues" evidence="1">
    <location>
        <begin position="147"/>
        <end position="159"/>
    </location>
</feature>
<proteinExistence type="predicted"/>
<feature type="region of interest" description="Disordered" evidence="1">
    <location>
        <begin position="80"/>
        <end position="200"/>
    </location>
</feature>
<accession>A0A6C0RBA0</accession>
<dbReference type="RefSeq" id="WP_163345223.1">
    <property type="nucleotide sequence ID" value="NZ_CP048409.1"/>
</dbReference>
<evidence type="ECO:0000313" key="3">
    <source>
        <dbReference type="Proteomes" id="UP000474630"/>
    </source>
</evidence>
<evidence type="ECO:0000313" key="2">
    <source>
        <dbReference type="EMBL" id="QIA07296.1"/>
    </source>
</evidence>
<sequence length="302" mass="34356">MDNKTLFKFLFKDISEIEELFAEKGTEGFDELEMEFIRTRFSGAKHIIQLLSEKDGPAKRMVVTEPVVTKVAEEPVATKVKETIEPQAPLSDKEQESLAALSDFEEKLKQEESKPEPVAEKEAPVAPQKEAEIVEDSSSEKETGIDEKEDVEQIADAEVEELKQEEPEVEEEPVNEEEPKKERESEEEPESSVANNRIGDRLIKDKSVNDLLSGNDDKKLEYKISNSPVKSIQAAIGINDRYQYIRELFNGSAESFAKTVVDIDKLDDIQQAVAYLQENFKWKKNETSLKFVNLVKRRFPNG</sequence>
<keyword evidence="3" id="KW-1185">Reference proteome</keyword>
<dbReference type="Proteomes" id="UP000474630">
    <property type="component" value="Chromosome"/>
</dbReference>
<dbReference type="AlphaFoldDB" id="A0A6C0RBA0"/>
<gene>
    <name evidence="2" type="ORF">G0Q07_05960</name>
</gene>
<dbReference type="KEGG" id="drc:G0Q07_05960"/>
<feature type="compositionally biased region" description="Acidic residues" evidence="1">
    <location>
        <begin position="167"/>
        <end position="176"/>
    </location>
</feature>
<protein>
    <submittedName>
        <fullName evidence="2">Uncharacterized protein</fullName>
    </submittedName>
</protein>
<feature type="compositionally biased region" description="Basic and acidic residues" evidence="1">
    <location>
        <begin position="104"/>
        <end position="123"/>
    </location>
</feature>
<dbReference type="EMBL" id="CP048409">
    <property type="protein sequence ID" value="QIA07296.1"/>
    <property type="molecule type" value="Genomic_DNA"/>
</dbReference>
<evidence type="ECO:0000256" key="1">
    <source>
        <dbReference type="SAM" id="MobiDB-lite"/>
    </source>
</evidence>
<organism evidence="2 3">
    <name type="scientific">Draconibacterium halophilum</name>
    <dbReference type="NCBI Taxonomy" id="2706887"/>
    <lineage>
        <taxon>Bacteria</taxon>
        <taxon>Pseudomonadati</taxon>
        <taxon>Bacteroidota</taxon>
        <taxon>Bacteroidia</taxon>
        <taxon>Marinilabiliales</taxon>
        <taxon>Prolixibacteraceae</taxon>
        <taxon>Draconibacterium</taxon>
    </lineage>
</organism>
<name>A0A6C0RBA0_9BACT</name>
<reference evidence="2 3" key="1">
    <citation type="submission" date="2020-02" db="EMBL/GenBank/DDBJ databases">
        <title>Genome sequencing for Draconibacterium sp. strain M1.</title>
        <authorList>
            <person name="Park S.-J."/>
        </authorList>
    </citation>
    <scope>NUCLEOTIDE SEQUENCE [LARGE SCALE GENOMIC DNA]</scope>
    <source>
        <strain evidence="2 3">M1</strain>
    </source>
</reference>